<evidence type="ECO:0000313" key="8">
    <source>
        <dbReference type="EMBL" id="MBR0653317.1"/>
    </source>
</evidence>
<feature type="transmembrane region" description="Helical" evidence="6">
    <location>
        <begin position="252"/>
        <end position="270"/>
    </location>
</feature>
<dbReference type="InterPro" id="IPR036259">
    <property type="entry name" value="MFS_trans_sf"/>
</dbReference>
<dbReference type="RefSeq" id="WP_211872021.1">
    <property type="nucleotide sequence ID" value="NZ_JAAEDI010000046.1"/>
</dbReference>
<dbReference type="EMBL" id="JAAEDI010000046">
    <property type="protein sequence ID" value="MBR0653317.1"/>
    <property type="molecule type" value="Genomic_DNA"/>
</dbReference>
<feature type="transmembrane region" description="Helical" evidence="6">
    <location>
        <begin position="379"/>
        <end position="400"/>
    </location>
</feature>
<evidence type="ECO:0000256" key="1">
    <source>
        <dbReference type="ARBA" id="ARBA00004651"/>
    </source>
</evidence>
<evidence type="ECO:0000256" key="2">
    <source>
        <dbReference type="ARBA" id="ARBA00022475"/>
    </source>
</evidence>
<keyword evidence="2" id="KW-1003">Cell membrane</keyword>
<comment type="subcellular location">
    <subcellularLocation>
        <location evidence="1">Cell membrane</location>
        <topology evidence="1">Multi-pass membrane protein</topology>
    </subcellularLocation>
</comment>
<feature type="transmembrane region" description="Helical" evidence="6">
    <location>
        <begin position="306"/>
        <end position="327"/>
    </location>
</feature>
<feature type="transmembrane region" description="Helical" evidence="6">
    <location>
        <begin position="159"/>
        <end position="178"/>
    </location>
</feature>
<evidence type="ECO:0000256" key="6">
    <source>
        <dbReference type="SAM" id="Phobius"/>
    </source>
</evidence>
<feature type="transmembrane region" description="Helical" evidence="6">
    <location>
        <begin position="103"/>
        <end position="123"/>
    </location>
</feature>
<evidence type="ECO:0000256" key="5">
    <source>
        <dbReference type="ARBA" id="ARBA00023136"/>
    </source>
</evidence>
<feature type="transmembrane region" description="Helical" evidence="6">
    <location>
        <begin position="282"/>
        <end position="300"/>
    </location>
</feature>
<keyword evidence="3 6" id="KW-0812">Transmembrane</keyword>
<evidence type="ECO:0000256" key="3">
    <source>
        <dbReference type="ARBA" id="ARBA00022692"/>
    </source>
</evidence>
<name>A0ABS5EQQ3_9PROT</name>
<reference evidence="9" key="1">
    <citation type="journal article" date="2021" name="Syst. Appl. Microbiol.">
        <title>Roseomonas hellenica sp. nov., isolated from roots of wild-growing Alkanna tinctoria.</title>
        <authorList>
            <person name="Rat A."/>
            <person name="Naranjo H.D."/>
            <person name="Lebbe L."/>
            <person name="Cnockaert M."/>
            <person name="Krigas N."/>
            <person name="Grigoriadou K."/>
            <person name="Maloupa E."/>
            <person name="Willems A."/>
        </authorList>
    </citation>
    <scope>NUCLEOTIDE SEQUENCE [LARGE SCALE GENOMIC DNA]</scope>
    <source>
        <strain evidence="9">LMG 31159</strain>
    </source>
</reference>
<keyword evidence="4 6" id="KW-1133">Transmembrane helix</keyword>
<dbReference type="PROSITE" id="PS50850">
    <property type="entry name" value="MFS"/>
    <property type="match status" value="1"/>
</dbReference>
<dbReference type="Proteomes" id="UP000698752">
    <property type="component" value="Unassembled WGS sequence"/>
</dbReference>
<feature type="transmembrane region" description="Helical" evidence="6">
    <location>
        <begin position="347"/>
        <end position="367"/>
    </location>
</feature>
<dbReference type="InterPro" id="IPR011701">
    <property type="entry name" value="MFS"/>
</dbReference>
<dbReference type="Pfam" id="PF07690">
    <property type="entry name" value="MFS_1"/>
    <property type="match status" value="1"/>
</dbReference>
<organism evidence="8 9">
    <name type="scientific">Neoroseomonas terrae</name>
    <dbReference type="NCBI Taxonomy" id="424799"/>
    <lineage>
        <taxon>Bacteria</taxon>
        <taxon>Pseudomonadati</taxon>
        <taxon>Pseudomonadota</taxon>
        <taxon>Alphaproteobacteria</taxon>
        <taxon>Acetobacterales</taxon>
        <taxon>Acetobacteraceae</taxon>
        <taxon>Neoroseomonas</taxon>
    </lineage>
</organism>
<feature type="transmembrane region" description="Helical" evidence="6">
    <location>
        <begin position="135"/>
        <end position="153"/>
    </location>
</feature>
<dbReference type="InterPro" id="IPR020846">
    <property type="entry name" value="MFS_dom"/>
</dbReference>
<proteinExistence type="predicted"/>
<dbReference type="InterPro" id="IPR050189">
    <property type="entry name" value="MFS_Efflux_Transporters"/>
</dbReference>
<dbReference type="Gene3D" id="1.20.1250.20">
    <property type="entry name" value="MFS general substrate transporter like domains"/>
    <property type="match status" value="2"/>
</dbReference>
<feature type="domain" description="Major facilitator superfamily (MFS) profile" evidence="7">
    <location>
        <begin position="7"/>
        <end position="404"/>
    </location>
</feature>
<protein>
    <submittedName>
        <fullName evidence="8">MFS transporter</fullName>
    </submittedName>
</protein>
<keyword evidence="9" id="KW-1185">Reference proteome</keyword>
<gene>
    <name evidence="8" type="ORF">GXW78_26930</name>
</gene>
<dbReference type="PANTHER" id="PTHR43124">
    <property type="entry name" value="PURINE EFFLUX PUMP PBUE"/>
    <property type="match status" value="1"/>
</dbReference>
<evidence type="ECO:0000313" key="9">
    <source>
        <dbReference type="Proteomes" id="UP000698752"/>
    </source>
</evidence>
<evidence type="ECO:0000259" key="7">
    <source>
        <dbReference type="PROSITE" id="PS50850"/>
    </source>
</evidence>
<comment type="caution">
    <text evidence="8">The sequence shown here is derived from an EMBL/GenBank/DDBJ whole genome shotgun (WGS) entry which is preliminary data.</text>
</comment>
<evidence type="ECO:0000256" key="4">
    <source>
        <dbReference type="ARBA" id="ARBA00022989"/>
    </source>
</evidence>
<dbReference type="PANTHER" id="PTHR43124:SF3">
    <property type="entry name" value="CHLORAMPHENICOL EFFLUX PUMP RV0191"/>
    <property type="match status" value="1"/>
</dbReference>
<feature type="transmembrane region" description="Helical" evidence="6">
    <location>
        <begin position="73"/>
        <end position="91"/>
    </location>
</feature>
<feature type="transmembrane region" description="Helical" evidence="6">
    <location>
        <begin position="217"/>
        <end position="240"/>
    </location>
</feature>
<dbReference type="SUPFAM" id="SSF103473">
    <property type="entry name" value="MFS general substrate transporter"/>
    <property type="match status" value="1"/>
</dbReference>
<accession>A0ABS5EQQ3</accession>
<sequence length="409" mass="41224">MSAAAGLLVALTAMTGLSQFHRAALGVIAPDLTVDLALTPAMLGAANGVFFAALLVAQVPVGIALDRAGPRRTVATLTGLAVAGAGFQAFATDGPTLLAARLLLGLGCGASFMAAVVLCARWYSGAAMTLALSRVFALSQMGILLAGAPLAAASGLLGWRGALGASAVLTAACLLLWWRLVRDDPPDRPPVFRQPETLKEALLGQVSIWRLPGLARVLTIHLVGYAAAATVIGLWAGPYLADVYGLDATGRGWALAAMGVAMPVGLLAMGPLERRVGGRRGIVTAAAALAAGTLFALALWPGAPLAAALTLLVLLVLFSAFPVLVVAEGRSLFPDHLVGRGATTVNLAQVLGSALLPMLVGAVVGLFPEAGGVRPEAAYRAGFAVLGAALAAGLAGWVLLPRGAAPTKP</sequence>
<keyword evidence="5 6" id="KW-0472">Membrane</keyword>
<feature type="transmembrane region" description="Helical" evidence="6">
    <location>
        <begin position="42"/>
        <end position="61"/>
    </location>
</feature>